<sequence>MKIEQNVPESYLTSRAGEKVLGKAGLIAFPESTEDVQEIVKRANEEGVHIVPIGTQTGLTSAAYPKDEAWLVSTKEMNKIISMDEEILTLNVEPGVRLIDIIEYLEDTPYFYAPDPGEKTATVAGTASTNAGGMRAIRYGVTRDNIRGFDVVLANGDAIHCGSLNNKDASGYDLKDLFIGAEGTLGIITNFQLKITPRPRLEKSILIGYENVTELAPTVGNILKSTLRPVALELLEKKGVELSEQLVKETVPEVPGNAHLLVTLAGNNEHDLAAQIEELLSIARKNHALEHKVLEEEEHVRTWKVRDNILNGIDAAASWKMYDPCVPTNHFTDLVAESKKLGEELNIDSAYFGHAGDGNIHICVLQNDYADDEWEELLEKYEDRLYDMIRDFGGLPSAEHGIGREKKPYFKRFHNEAYDRALTAIKNALDPKGIFNPGVTYTED</sequence>
<gene>
    <name evidence="6" type="ORF">SAMN04487984_0629</name>
</gene>
<dbReference type="EMBL" id="FWXK01000002">
    <property type="protein sequence ID" value="SMC34508.1"/>
    <property type="molecule type" value="Genomic_DNA"/>
</dbReference>
<dbReference type="Gene3D" id="3.30.70.2740">
    <property type="match status" value="1"/>
</dbReference>
<dbReference type="SUPFAM" id="SSF55103">
    <property type="entry name" value="FAD-linked oxidases, C-terminal domain"/>
    <property type="match status" value="1"/>
</dbReference>
<evidence type="ECO:0000313" key="7">
    <source>
        <dbReference type="Proteomes" id="UP000243884"/>
    </source>
</evidence>
<keyword evidence="2" id="KW-0285">Flavoprotein</keyword>
<evidence type="ECO:0000313" key="6">
    <source>
        <dbReference type="EMBL" id="SMC34508.1"/>
    </source>
</evidence>
<evidence type="ECO:0000256" key="3">
    <source>
        <dbReference type="ARBA" id="ARBA00022827"/>
    </source>
</evidence>
<dbReference type="STRING" id="371602.SAMN04487984_0629"/>
<dbReference type="RefSeq" id="WP_084098530.1">
    <property type="nucleotide sequence ID" value="NZ_FWXK01000002.1"/>
</dbReference>
<proteinExistence type="predicted"/>
<dbReference type="GO" id="GO:0071949">
    <property type="term" value="F:FAD binding"/>
    <property type="evidence" value="ECO:0007669"/>
    <property type="project" value="InterPro"/>
</dbReference>
<keyword evidence="7" id="KW-1185">Reference proteome</keyword>
<dbReference type="SUPFAM" id="SSF56176">
    <property type="entry name" value="FAD-binding/transporter-associated domain-like"/>
    <property type="match status" value="1"/>
</dbReference>
<dbReference type="InterPro" id="IPR016171">
    <property type="entry name" value="Vanillyl_alc_oxidase_C-sub2"/>
</dbReference>
<dbReference type="Gene3D" id="1.10.45.10">
    <property type="entry name" value="Vanillyl-alcohol Oxidase, Chain A, domain 4"/>
    <property type="match status" value="1"/>
</dbReference>
<evidence type="ECO:0000256" key="1">
    <source>
        <dbReference type="ARBA" id="ARBA00001974"/>
    </source>
</evidence>
<dbReference type="PANTHER" id="PTHR42934">
    <property type="entry name" value="GLYCOLATE OXIDASE SUBUNIT GLCD"/>
    <property type="match status" value="1"/>
</dbReference>
<evidence type="ECO:0000259" key="5">
    <source>
        <dbReference type="PROSITE" id="PS51387"/>
    </source>
</evidence>
<dbReference type="Pfam" id="PF02913">
    <property type="entry name" value="FAD-oxidase_C"/>
    <property type="match status" value="1"/>
</dbReference>
<name>A0A1W1YFF0_9LACT</name>
<comment type="cofactor">
    <cofactor evidence="1">
        <name>FAD</name>
        <dbReference type="ChEBI" id="CHEBI:57692"/>
    </cofactor>
</comment>
<dbReference type="PROSITE" id="PS51387">
    <property type="entry name" value="FAD_PCMH"/>
    <property type="match status" value="1"/>
</dbReference>
<keyword evidence="4" id="KW-0560">Oxidoreductase</keyword>
<dbReference type="InterPro" id="IPR016164">
    <property type="entry name" value="FAD-linked_Oxase-like_C"/>
</dbReference>
<dbReference type="Gene3D" id="3.30.465.10">
    <property type="match status" value="1"/>
</dbReference>
<dbReference type="InterPro" id="IPR006094">
    <property type="entry name" value="Oxid_FAD_bind_N"/>
</dbReference>
<reference evidence="7" key="1">
    <citation type="submission" date="2017-04" db="EMBL/GenBank/DDBJ databases">
        <authorList>
            <person name="Varghese N."/>
            <person name="Submissions S."/>
        </authorList>
    </citation>
    <scope>NUCLEOTIDE SEQUENCE [LARGE SCALE GENOMIC DNA]</scope>
    <source>
        <strain evidence="7">DSM 21500</strain>
    </source>
</reference>
<dbReference type="Proteomes" id="UP000243884">
    <property type="component" value="Unassembled WGS sequence"/>
</dbReference>
<dbReference type="InterPro" id="IPR051914">
    <property type="entry name" value="FAD-linked_OxidoTrans_Type4"/>
</dbReference>
<evidence type="ECO:0000256" key="4">
    <source>
        <dbReference type="ARBA" id="ARBA00023002"/>
    </source>
</evidence>
<dbReference type="AlphaFoldDB" id="A0A1W1YFF0"/>
<dbReference type="GO" id="GO:0016491">
    <property type="term" value="F:oxidoreductase activity"/>
    <property type="evidence" value="ECO:0007669"/>
    <property type="project" value="UniProtKB-KW"/>
</dbReference>
<keyword evidence="3" id="KW-0274">FAD</keyword>
<dbReference type="InterPro" id="IPR004113">
    <property type="entry name" value="FAD-bd_oxidored_4_C"/>
</dbReference>
<dbReference type="PANTHER" id="PTHR42934:SF2">
    <property type="entry name" value="GLYCOLATE OXIDASE SUBUNIT GLCD"/>
    <property type="match status" value="1"/>
</dbReference>
<dbReference type="Pfam" id="PF01565">
    <property type="entry name" value="FAD_binding_4"/>
    <property type="match status" value="1"/>
</dbReference>
<organism evidence="6 7">
    <name type="scientific">Aerococcus suis</name>
    <dbReference type="NCBI Taxonomy" id="371602"/>
    <lineage>
        <taxon>Bacteria</taxon>
        <taxon>Bacillati</taxon>
        <taxon>Bacillota</taxon>
        <taxon>Bacilli</taxon>
        <taxon>Lactobacillales</taxon>
        <taxon>Aerococcaceae</taxon>
        <taxon>Aerococcus</taxon>
    </lineage>
</organism>
<dbReference type="InterPro" id="IPR036318">
    <property type="entry name" value="FAD-bd_PCMH-like_sf"/>
</dbReference>
<dbReference type="OrthoDB" id="9767256at2"/>
<feature type="domain" description="FAD-binding PCMH-type" evidence="5">
    <location>
        <begin position="20"/>
        <end position="198"/>
    </location>
</feature>
<evidence type="ECO:0000256" key="2">
    <source>
        <dbReference type="ARBA" id="ARBA00022630"/>
    </source>
</evidence>
<protein>
    <submittedName>
        <fullName evidence="6">Glycolate oxidase</fullName>
    </submittedName>
</protein>
<dbReference type="InterPro" id="IPR016169">
    <property type="entry name" value="FAD-bd_PCMH_sub2"/>
</dbReference>
<dbReference type="InterPro" id="IPR016166">
    <property type="entry name" value="FAD-bd_PCMH"/>
</dbReference>
<accession>A0A1W1YFF0</accession>